<dbReference type="InterPro" id="IPR015947">
    <property type="entry name" value="PUA-like_sf"/>
</dbReference>
<dbReference type="SMART" id="SM00028">
    <property type="entry name" value="TPR"/>
    <property type="match status" value="2"/>
</dbReference>
<evidence type="ECO:0000256" key="5">
    <source>
        <dbReference type="PROSITE-ProRule" id="PRU00175"/>
    </source>
</evidence>
<evidence type="ECO:0000313" key="9">
    <source>
        <dbReference type="EMBL" id="KAF8567528.1"/>
    </source>
</evidence>
<feature type="domain" description="RING-type" evidence="7">
    <location>
        <begin position="84"/>
        <end position="118"/>
    </location>
</feature>
<dbReference type="SMART" id="SM00464">
    <property type="entry name" value="LON"/>
    <property type="match status" value="1"/>
</dbReference>
<dbReference type="Pfam" id="PF01008">
    <property type="entry name" value="IF-2B"/>
    <property type="match status" value="1"/>
</dbReference>
<keyword evidence="2" id="KW-0479">Metal-binding</keyword>
<evidence type="ECO:0000256" key="6">
    <source>
        <dbReference type="RuleBase" id="RU003814"/>
    </source>
</evidence>
<sequence>MTVSGKDVVKLTKVFAEAPSFALAYGAFAKLYENEGFPASQRSNLLCKLMELCSVLYNARKATWNLLNRSEVEGANSLKSILTCFSCKDLYFHPIVLSCGHSFCRNCVGTSFVCHSCSASRAVGELNDCLLLSKSVEYFFPETAQLYRLLDEAKTLVDQGKYSEASIVHASLKESYPTNPRCLQATADVYLLTSDFDAALTTCNQGLELYPHLLKLHCIKGRTLNCLGRYREALEHIFKCLATCPYLDCLRCDITHILEDVITQSDILKWKYVVELCAANPNSLSDVLSGLPAELCAVVPIRPWMNFPLSVTSDKLGPADTPTNATAVLIDDAPPSPSKLNAIRDDFLCALCLRKLVYERSVGGLTPTLHVCLRILKIACEEALKVLLDGNADFEENSTNRLFASGDTTYEMVVKSDLLDGVLSALDEFVVDINACSENVSDLSLDLIHSDELILTRGFSQSVYQFLSRAAVKKRMFKVIVCEGYPDNLGHKFAEDLSKEGINVILVPDSHAFGPMSRVNKYVSACDRGYCVALWKLLKYLFSEEIGTRQQAYELENLALSRVGVDPDLELPVMICCLAFPGIPCPLHIFEPRYRSMVRRAINSGSRRFGVFSSGCGPCGLSEIGTVLRINNCEPLPDGRLLIDTRGCARVRVLSARVTDGCVYIRFDFYSDLVVTPDLVEEYRSLCSLVHSMADEWLSQLPCATRASLVPFFGGLPRQEYPSPERCGTNTPAWIWWLVAVLPLNDRCRYKLLACRDPRLRMELLKGILTRLASGHWRPGLDSSRDLSC</sequence>
<dbReference type="EMBL" id="JTDF01003752">
    <property type="protein sequence ID" value="KAF8567528.1"/>
    <property type="molecule type" value="Genomic_DNA"/>
</dbReference>
<dbReference type="InterPro" id="IPR019734">
    <property type="entry name" value="TPR_rpt"/>
</dbReference>
<dbReference type="InterPro" id="IPR001841">
    <property type="entry name" value="Znf_RING"/>
</dbReference>
<dbReference type="Pfam" id="PF02190">
    <property type="entry name" value="LON_substr_bdg"/>
    <property type="match status" value="1"/>
</dbReference>
<dbReference type="GO" id="GO:0061630">
    <property type="term" value="F:ubiquitin protein ligase activity"/>
    <property type="evidence" value="ECO:0007669"/>
    <property type="project" value="TreeGrafter"/>
</dbReference>
<evidence type="ECO:0008006" key="11">
    <source>
        <dbReference type="Google" id="ProtNLM"/>
    </source>
</evidence>
<dbReference type="Gene3D" id="3.40.50.10470">
    <property type="entry name" value="Translation initiation factor eif-2b, domain 2"/>
    <property type="match status" value="1"/>
</dbReference>
<dbReference type="InterPro" id="IPR000649">
    <property type="entry name" value="IF-2B-related"/>
</dbReference>
<dbReference type="InterPro" id="IPR046336">
    <property type="entry name" value="Lon_prtase_N_sf"/>
</dbReference>
<organism evidence="9 10">
    <name type="scientific">Paragonimus westermani</name>
    <dbReference type="NCBI Taxonomy" id="34504"/>
    <lineage>
        <taxon>Eukaryota</taxon>
        <taxon>Metazoa</taxon>
        <taxon>Spiralia</taxon>
        <taxon>Lophotrochozoa</taxon>
        <taxon>Platyhelminthes</taxon>
        <taxon>Trematoda</taxon>
        <taxon>Digenea</taxon>
        <taxon>Plagiorchiida</taxon>
        <taxon>Troglotremata</taxon>
        <taxon>Troglotrematidae</taxon>
        <taxon>Paragonimus</taxon>
    </lineage>
</organism>
<dbReference type="Proteomes" id="UP000699462">
    <property type="component" value="Unassembled WGS sequence"/>
</dbReference>
<evidence type="ECO:0000256" key="1">
    <source>
        <dbReference type="ARBA" id="ARBA00007251"/>
    </source>
</evidence>
<dbReference type="GO" id="GO:0005737">
    <property type="term" value="C:cytoplasm"/>
    <property type="evidence" value="ECO:0007669"/>
    <property type="project" value="UniProtKB-ARBA"/>
</dbReference>
<dbReference type="Gene3D" id="2.30.130.40">
    <property type="entry name" value="LON domain-like"/>
    <property type="match status" value="1"/>
</dbReference>
<protein>
    <recommendedName>
        <fullName evidence="11">LON peptidase N-terminal domain and RING finger protein 1</fullName>
    </recommendedName>
</protein>
<keyword evidence="10" id="KW-1185">Reference proteome</keyword>
<dbReference type="AlphaFoldDB" id="A0A8T0DKM2"/>
<reference evidence="9 10" key="1">
    <citation type="submission" date="2019-07" db="EMBL/GenBank/DDBJ databases">
        <title>Annotation for the trematode Paragonimus westermani.</title>
        <authorList>
            <person name="Choi Y.-J."/>
        </authorList>
    </citation>
    <scope>NUCLEOTIDE SEQUENCE [LARGE SCALE GENOMIC DNA]</scope>
    <source>
        <strain evidence="9">180907_Pwestermani</strain>
    </source>
</reference>
<dbReference type="SUPFAM" id="SSF57850">
    <property type="entry name" value="RING/U-box"/>
    <property type="match status" value="1"/>
</dbReference>
<dbReference type="PROSITE" id="PS51787">
    <property type="entry name" value="LON_N"/>
    <property type="match status" value="1"/>
</dbReference>
<dbReference type="InterPro" id="IPR037171">
    <property type="entry name" value="NagB/RpiA_transferase-like"/>
</dbReference>
<dbReference type="SUPFAM" id="SSF100950">
    <property type="entry name" value="NagB/RpiA/CoA transferase-like"/>
    <property type="match status" value="1"/>
</dbReference>
<dbReference type="InterPro" id="IPR017907">
    <property type="entry name" value="Znf_RING_CS"/>
</dbReference>
<dbReference type="SUPFAM" id="SSF48452">
    <property type="entry name" value="TPR-like"/>
    <property type="match status" value="1"/>
</dbReference>
<dbReference type="InterPro" id="IPR013083">
    <property type="entry name" value="Znf_RING/FYVE/PHD"/>
</dbReference>
<dbReference type="SUPFAM" id="SSF88697">
    <property type="entry name" value="PUA domain-like"/>
    <property type="match status" value="1"/>
</dbReference>
<evidence type="ECO:0000256" key="3">
    <source>
        <dbReference type="ARBA" id="ARBA00022771"/>
    </source>
</evidence>
<feature type="domain" description="Lon N-terminal" evidence="8">
    <location>
        <begin position="568"/>
        <end position="773"/>
    </location>
</feature>
<comment type="similarity">
    <text evidence="1 6">Belongs to the eIF-2B alpha/beta/delta subunits family.</text>
</comment>
<keyword evidence="4" id="KW-0862">Zinc</keyword>
<gene>
    <name evidence="9" type="ORF">P879_02845</name>
</gene>
<evidence type="ECO:0000259" key="8">
    <source>
        <dbReference type="PROSITE" id="PS51787"/>
    </source>
</evidence>
<dbReference type="PROSITE" id="PS50089">
    <property type="entry name" value="ZF_RING_2"/>
    <property type="match status" value="1"/>
</dbReference>
<evidence type="ECO:0000313" key="10">
    <source>
        <dbReference type="Proteomes" id="UP000699462"/>
    </source>
</evidence>
<dbReference type="OrthoDB" id="264917at2759"/>
<evidence type="ECO:0000256" key="4">
    <source>
        <dbReference type="ARBA" id="ARBA00022833"/>
    </source>
</evidence>
<accession>A0A8T0DKM2</accession>
<dbReference type="Gene3D" id="3.30.40.10">
    <property type="entry name" value="Zinc/RING finger domain, C3HC4 (zinc finger)"/>
    <property type="match status" value="1"/>
</dbReference>
<dbReference type="Gene3D" id="1.25.40.10">
    <property type="entry name" value="Tetratricopeptide repeat domain"/>
    <property type="match status" value="1"/>
</dbReference>
<comment type="caution">
    <text evidence="9">The sequence shown here is derived from an EMBL/GenBank/DDBJ whole genome shotgun (WGS) entry which is preliminary data.</text>
</comment>
<dbReference type="PANTHER" id="PTHR23327">
    <property type="entry name" value="RING FINGER PROTEIN 127"/>
    <property type="match status" value="1"/>
</dbReference>
<evidence type="ECO:0000259" key="7">
    <source>
        <dbReference type="PROSITE" id="PS50089"/>
    </source>
</evidence>
<dbReference type="GO" id="GO:0008270">
    <property type="term" value="F:zinc ion binding"/>
    <property type="evidence" value="ECO:0007669"/>
    <property type="project" value="UniProtKB-KW"/>
</dbReference>
<dbReference type="InterPro" id="IPR003111">
    <property type="entry name" value="Lon_prtase_N"/>
</dbReference>
<evidence type="ECO:0000256" key="2">
    <source>
        <dbReference type="ARBA" id="ARBA00022723"/>
    </source>
</evidence>
<proteinExistence type="inferred from homology"/>
<keyword evidence="3 5" id="KW-0863">Zinc-finger</keyword>
<dbReference type="SMART" id="SM00184">
    <property type="entry name" value="RING"/>
    <property type="match status" value="1"/>
</dbReference>
<dbReference type="InterPro" id="IPR011990">
    <property type="entry name" value="TPR-like_helical_dom_sf"/>
</dbReference>
<dbReference type="PROSITE" id="PS00518">
    <property type="entry name" value="ZF_RING_1"/>
    <property type="match status" value="1"/>
</dbReference>
<dbReference type="InterPro" id="IPR042529">
    <property type="entry name" value="IF_2B-like_C"/>
</dbReference>
<name>A0A8T0DKM2_9TREM</name>
<dbReference type="PANTHER" id="PTHR23327:SF42">
    <property type="entry name" value="LON PEPTIDASE N-TERMINAL DOMAIN AND RING FINGER PROTEIN C14F5.10C"/>
    <property type="match status" value="1"/>
</dbReference>